<organism evidence="2 3">
    <name type="scientific">Seiridium unicorne</name>
    <dbReference type="NCBI Taxonomy" id="138068"/>
    <lineage>
        <taxon>Eukaryota</taxon>
        <taxon>Fungi</taxon>
        <taxon>Dikarya</taxon>
        <taxon>Ascomycota</taxon>
        <taxon>Pezizomycotina</taxon>
        <taxon>Sordariomycetes</taxon>
        <taxon>Xylariomycetidae</taxon>
        <taxon>Amphisphaeriales</taxon>
        <taxon>Sporocadaceae</taxon>
        <taxon>Seiridium</taxon>
    </lineage>
</organism>
<name>A0ABR2V7F2_9PEZI</name>
<comment type="caution">
    <text evidence="2">The sequence shown here is derived from an EMBL/GenBank/DDBJ whole genome shotgun (WGS) entry which is preliminary data.</text>
</comment>
<reference evidence="2 3" key="1">
    <citation type="journal article" date="2024" name="J. Plant Pathol.">
        <title>Sequence and assembly of the genome of Seiridium unicorne, isolate CBS 538.82, causal agent of cypress canker disease.</title>
        <authorList>
            <person name="Scali E."/>
            <person name="Rocca G.D."/>
            <person name="Danti R."/>
            <person name="Garbelotto M."/>
            <person name="Barberini S."/>
            <person name="Baroncelli R."/>
            <person name="Emiliani G."/>
        </authorList>
    </citation>
    <scope>NUCLEOTIDE SEQUENCE [LARGE SCALE GENOMIC DNA]</scope>
    <source>
        <strain evidence="2 3">BM-138-508</strain>
    </source>
</reference>
<feature type="compositionally biased region" description="Polar residues" evidence="1">
    <location>
        <begin position="187"/>
        <end position="200"/>
    </location>
</feature>
<sequence>MCASWYSEEAPRDGQIQMPSLASTVRQYKVHTDLLIDWLQRETNYHDLTHSVERLPPSGIRESIILQARFLIKENVVMPWWLWSDAQDGLTGRLFVTKIYRESGDKADGGSHASFNEAMATSKRVSNTSYATKKWSRGIKMVAPGTTQPILGRYEKYAPFIHDQLFLESRRRDKSTERDDKVYQDVSVASNASAEEQPQPNGAGMPSASSPHSPMPSTSPSQPTRLSGDTVRKYRAMLETMRLRTNTRVLAEAARLFPNKHSASPS</sequence>
<protein>
    <submittedName>
        <fullName evidence="2">Uncharacterized protein</fullName>
    </submittedName>
</protein>
<evidence type="ECO:0000256" key="1">
    <source>
        <dbReference type="SAM" id="MobiDB-lite"/>
    </source>
</evidence>
<feature type="compositionally biased region" description="Low complexity" evidence="1">
    <location>
        <begin position="206"/>
        <end position="223"/>
    </location>
</feature>
<dbReference type="Proteomes" id="UP001408356">
    <property type="component" value="Unassembled WGS sequence"/>
</dbReference>
<evidence type="ECO:0000313" key="3">
    <source>
        <dbReference type="Proteomes" id="UP001408356"/>
    </source>
</evidence>
<keyword evidence="3" id="KW-1185">Reference proteome</keyword>
<proteinExistence type="predicted"/>
<feature type="region of interest" description="Disordered" evidence="1">
    <location>
        <begin position="171"/>
        <end position="233"/>
    </location>
</feature>
<feature type="compositionally biased region" description="Basic and acidic residues" evidence="1">
    <location>
        <begin position="171"/>
        <end position="183"/>
    </location>
</feature>
<accession>A0ABR2V7F2</accession>
<evidence type="ECO:0000313" key="2">
    <source>
        <dbReference type="EMBL" id="KAK9422837.1"/>
    </source>
</evidence>
<dbReference type="EMBL" id="JARVKF010000112">
    <property type="protein sequence ID" value="KAK9422837.1"/>
    <property type="molecule type" value="Genomic_DNA"/>
</dbReference>
<gene>
    <name evidence="2" type="ORF">SUNI508_00700</name>
</gene>